<keyword evidence="3 5" id="KW-0648">Protein biosynthesis</keyword>
<dbReference type="PANTHER" id="PTHR33370">
    <property type="entry name" value="TRANSLATION INITIATION FACTOR IF-1, CHLOROPLASTIC"/>
    <property type="match status" value="1"/>
</dbReference>
<keyword evidence="2 5" id="KW-0396">Initiation factor</keyword>
<organism evidence="7 8">
    <name type="scientific">Candidatus Wolfebacteria bacterium CG02_land_8_20_14_3_00_37_12</name>
    <dbReference type="NCBI Taxonomy" id="1975066"/>
    <lineage>
        <taxon>Bacteria</taxon>
        <taxon>Candidatus Wolfeibacteriota</taxon>
    </lineage>
</organism>
<dbReference type="Proteomes" id="UP000230595">
    <property type="component" value="Unassembled WGS sequence"/>
</dbReference>
<evidence type="ECO:0000256" key="5">
    <source>
        <dbReference type="PROSITE-ProRule" id="PRU00181"/>
    </source>
</evidence>
<name>A0A2M7CQY7_9BACT</name>
<reference evidence="8" key="1">
    <citation type="submission" date="2017-09" db="EMBL/GenBank/DDBJ databases">
        <title>Depth-based differentiation of microbial function through sediment-hosted aquifers and enrichment of novel symbionts in the deep terrestrial subsurface.</title>
        <authorList>
            <person name="Probst A.J."/>
            <person name="Ladd B."/>
            <person name="Jarett J.K."/>
            <person name="Geller-Mcgrath D.E."/>
            <person name="Sieber C.M.K."/>
            <person name="Emerson J.B."/>
            <person name="Anantharaman K."/>
            <person name="Thomas B.C."/>
            <person name="Malmstrom R."/>
            <person name="Stieglmeier M."/>
            <person name="Klingl A."/>
            <person name="Woyke T."/>
            <person name="Ryan C.M."/>
            <person name="Banfield J.F."/>
        </authorList>
    </citation>
    <scope>NUCLEOTIDE SEQUENCE [LARGE SCALE GENOMIC DNA]</scope>
</reference>
<evidence type="ECO:0000256" key="2">
    <source>
        <dbReference type="ARBA" id="ARBA00022540"/>
    </source>
</evidence>
<protein>
    <recommendedName>
        <fullName evidence="4">Translation initiation factor IF-1</fullName>
    </recommendedName>
</protein>
<dbReference type="NCBIfam" id="TIGR00008">
    <property type="entry name" value="infA"/>
    <property type="match status" value="1"/>
</dbReference>
<evidence type="ECO:0000313" key="8">
    <source>
        <dbReference type="Proteomes" id="UP000230595"/>
    </source>
</evidence>
<dbReference type="InterPro" id="IPR006196">
    <property type="entry name" value="RNA-binding_domain_S1_IF1"/>
</dbReference>
<comment type="caution">
    <text evidence="7">The sequence shown here is derived from an EMBL/GenBank/DDBJ whole genome shotgun (WGS) entry which is preliminary data.</text>
</comment>
<sequence length="71" mass="8128">MRDIKKEKPIEGIVMEALPSLTFKVKIGNENEILAYLAGKMRLHYIKVLPGDRVLLELSPDGKRGRIVRRL</sequence>
<evidence type="ECO:0000256" key="4">
    <source>
        <dbReference type="NCBIfam" id="TIGR00008"/>
    </source>
</evidence>
<gene>
    <name evidence="7" type="ORF">COS33_00405</name>
</gene>
<proteinExistence type="inferred from homology"/>
<dbReference type="Pfam" id="PF01176">
    <property type="entry name" value="eIF-1a"/>
    <property type="match status" value="1"/>
</dbReference>
<dbReference type="InterPro" id="IPR004368">
    <property type="entry name" value="TIF_IF1"/>
</dbReference>
<dbReference type="GO" id="GO:0043022">
    <property type="term" value="F:ribosome binding"/>
    <property type="evidence" value="ECO:0007669"/>
    <property type="project" value="TreeGrafter"/>
</dbReference>
<evidence type="ECO:0000256" key="1">
    <source>
        <dbReference type="ARBA" id="ARBA00010939"/>
    </source>
</evidence>
<dbReference type="PROSITE" id="PS50832">
    <property type="entry name" value="S1_IF1_TYPE"/>
    <property type="match status" value="1"/>
</dbReference>
<feature type="domain" description="S1-like" evidence="6">
    <location>
        <begin position="1"/>
        <end position="71"/>
    </location>
</feature>
<dbReference type="InterPro" id="IPR012340">
    <property type="entry name" value="NA-bd_OB-fold"/>
</dbReference>
<dbReference type="GO" id="GO:0005829">
    <property type="term" value="C:cytosol"/>
    <property type="evidence" value="ECO:0007669"/>
    <property type="project" value="TreeGrafter"/>
</dbReference>
<dbReference type="PANTHER" id="PTHR33370:SF1">
    <property type="entry name" value="TRANSLATION INITIATION FACTOR IF-1, CHLOROPLASTIC"/>
    <property type="match status" value="1"/>
</dbReference>
<accession>A0A2M7CQY7</accession>
<evidence type="ECO:0000259" key="6">
    <source>
        <dbReference type="PROSITE" id="PS50832"/>
    </source>
</evidence>
<dbReference type="EMBL" id="PEUH01000006">
    <property type="protein sequence ID" value="PIV31976.1"/>
    <property type="molecule type" value="Genomic_DNA"/>
</dbReference>
<evidence type="ECO:0000256" key="3">
    <source>
        <dbReference type="ARBA" id="ARBA00022917"/>
    </source>
</evidence>
<comment type="similarity">
    <text evidence="1">Belongs to the IF-1 family.</text>
</comment>
<dbReference type="AlphaFoldDB" id="A0A2M7CQY7"/>
<dbReference type="GO" id="GO:0003723">
    <property type="term" value="F:RNA binding"/>
    <property type="evidence" value="ECO:0007669"/>
    <property type="project" value="InterPro"/>
</dbReference>
<dbReference type="Gene3D" id="2.40.50.140">
    <property type="entry name" value="Nucleic acid-binding proteins"/>
    <property type="match status" value="1"/>
</dbReference>
<dbReference type="GO" id="GO:0003743">
    <property type="term" value="F:translation initiation factor activity"/>
    <property type="evidence" value="ECO:0007669"/>
    <property type="project" value="UniProtKB-UniRule"/>
</dbReference>
<dbReference type="SUPFAM" id="SSF50249">
    <property type="entry name" value="Nucleic acid-binding proteins"/>
    <property type="match status" value="1"/>
</dbReference>
<evidence type="ECO:0000313" key="7">
    <source>
        <dbReference type="EMBL" id="PIV31976.1"/>
    </source>
</evidence>